<dbReference type="Pfam" id="PF26639">
    <property type="entry name" value="Het-6_barrel"/>
    <property type="match status" value="1"/>
</dbReference>
<reference evidence="2" key="1">
    <citation type="journal article" date="2023" name="Mol. Phylogenet. Evol.">
        <title>Genome-scale phylogeny and comparative genomics of the fungal order Sordariales.</title>
        <authorList>
            <person name="Hensen N."/>
            <person name="Bonometti L."/>
            <person name="Westerberg I."/>
            <person name="Brannstrom I.O."/>
            <person name="Guillou S."/>
            <person name="Cros-Aarteil S."/>
            <person name="Calhoun S."/>
            <person name="Haridas S."/>
            <person name="Kuo A."/>
            <person name="Mondo S."/>
            <person name="Pangilinan J."/>
            <person name="Riley R."/>
            <person name="LaButti K."/>
            <person name="Andreopoulos B."/>
            <person name="Lipzen A."/>
            <person name="Chen C."/>
            <person name="Yan M."/>
            <person name="Daum C."/>
            <person name="Ng V."/>
            <person name="Clum A."/>
            <person name="Steindorff A."/>
            <person name="Ohm R.A."/>
            <person name="Martin F."/>
            <person name="Silar P."/>
            <person name="Natvig D.O."/>
            <person name="Lalanne C."/>
            <person name="Gautier V."/>
            <person name="Ament-Velasquez S.L."/>
            <person name="Kruys A."/>
            <person name="Hutchinson M.I."/>
            <person name="Powell A.J."/>
            <person name="Barry K."/>
            <person name="Miller A.N."/>
            <person name="Grigoriev I.V."/>
            <person name="Debuchy R."/>
            <person name="Gladieux P."/>
            <person name="Hiltunen Thoren M."/>
            <person name="Johannesson H."/>
        </authorList>
    </citation>
    <scope>NUCLEOTIDE SEQUENCE</scope>
    <source>
        <strain evidence="2">CBS 359.72</strain>
    </source>
</reference>
<evidence type="ECO:0000259" key="1">
    <source>
        <dbReference type="Pfam" id="PF06985"/>
    </source>
</evidence>
<dbReference type="Proteomes" id="UP001303647">
    <property type="component" value="Unassembled WGS sequence"/>
</dbReference>
<gene>
    <name evidence="2" type="ORF">C7999DRAFT_12859</name>
</gene>
<evidence type="ECO:0000313" key="2">
    <source>
        <dbReference type="EMBL" id="KAK4249333.1"/>
    </source>
</evidence>
<feature type="domain" description="Heterokaryon incompatibility" evidence="1">
    <location>
        <begin position="152"/>
        <end position="304"/>
    </location>
</feature>
<organism evidence="2 3">
    <name type="scientific">Corynascus novoguineensis</name>
    <dbReference type="NCBI Taxonomy" id="1126955"/>
    <lineage>
        <taxon>Eukaryota</taxon>
        <taxon>Fungi</taxon>
        <taxon>Dikarya</taxon>
        <taxon>Ascomycota</taxon>
        <taxon>Pezizomycotina</taxon>
        <taxon>Sordariomycetes</taxon>
        <taxon>Sordariomycetidae</taxon>
        <taxon>Sordariales</taxon>
        <taxon>Chaetomiaceae</taxon>
        <taxon>Corynascus</taxon>
    </lineage>
</organism>
<evidence type="ECO:0000313" key="3">
    <source>
        <dbReference type="Proteomes" id="UP001303647"/>
    </source>
</evidence>
<dbReference type="EMBL" id="MU857625">
    <property type="protein sequence ID" value="KAK4249333.1"/>
    <property type="molecule type" value="Genomic_DNA"/>
</dbReference>
<protein>
    <submittedName>
        <fullName evidence="2">Heterokaryon incompatibility protein-domain-containing protein</fullName>
    </submittedName>
</protein>
<dbReference type="AlphaFoldDB" id="A0AAN7HRU5"/>
<sequence length="734" mass="81956">MRRFFYRHLKTSAGNDGKEQESRPTKASLANAHVCTPLCEGIASLPREYHESAIAQLTQVLGATPDKLMLDGIPMRNDGIVSGESRRAVPELHKRRDPKGSRNLTRMPLALPTTYRYCPLPKGHARFLRLSSLGSYPLAYLESHSLENPPSYIAISYCWNLSSPRKSIFLDLQNFSIPETVLEVLNQVQATQSATGSKDLLWIDQICINQDDHNEKLDQMYRMGEIYHKADKVFIWLGPTAHQSDLALTDLEKMLGRVAALNQATATREDMPDGAAQAINEEHGQLYGHLFMRPWFRRLWTAQEALLARKLVVMCGCREVEFGLLAELATQILTYGSLDVIHVPGVSEHEMTNALVGVVNLQTLRRKGPSVSRLLRLNVPKFNDFLLETRSRQCTVPSDRVHALMGVAPLQIRESMARIQSARPKQCVWHLYAEFAKCLLDNDPEWHFLSSAPSRTKPIELPSWVPNFNSPPPFASQLGNFSAGISPATRHLIYRTVTTEELTARGFRLDTIAEIVPQTAFTEATQNTRHNDVYGDGAAREWEQACLRLCQKVHGLGPEQLPRLHVDVLLAQSAAAGEEEAAAPVEAYHVFWTGCRLRDEALRQIRDGEFPLPEHLAHLPDAAERLADRAVKAWRNKLAAEEYALLLQFTATMKAVCSGRPYISTKKGLLGLGCPGAQVGDVVCVLYGTTVPYVLRPRSDGAMSFVGDAYIHGAMDGEAITSPERERDEMIRIC</sequence>
<dbReference type="InterPro" id="IPR010730">
    <property type="entry name" value="HET"/>
</dbReference>
<dbReference type="PANTHER" id="PTHR24148:SF64">
    <property type="entry name" value="HETEROKARYON INCOMPATIBILITY DOMAIN-CONTAINING PROTEIN"/>
    <property type="match status" value="1"/>
</dbReference>
<comment type="caution">
    <text evidence="2">The sequence shown here is derived from an EMBL/GenBank/DDBJ whole genome shotgun (WGS) entry which is preliminary data.</text>
</comment>
<accession>A0AAN7HRU5</accession>
<reference evidence="2" key="2">
    <citation type="submission" date="2023-05" db="EMBL/GenBank/DDBJ databases">
        <authorList>
            <consortium name="Lawrence Berkeley National Laboratory"/>
            <person name="Steindorff A."/>
            <person name="Hensen N."/>
            <person name="Bonometti L."/>
            <person name="Westerberg I."/>
            <person name="Brannstrom I.O."/>
            <person name="Guillou S."/>
            <person name="Cros-Aarteil S."/>
            <person name="Calhoun S."/>
            <person name="Haridas S."/>
            <person name="Kuo A."/>
            <person name="Mondo S."/>
            <person name="Pangilinan J."/>
            <person name="Riley R."/>
            <person name="Labutti K."/>
            <person name="Andreopoulos B."/>
            <person name="Lipzen A."/>
            <person name="Chen C."/>
            <person name="Yanf M."/>
            <person name="Daum C."/>
            <person name="Ng V."/>
            <person name="Clum A."/>
            <person name="Ohm R."/>
            <person name="Martin F."/>
            <person name="Silar P."/>
            <person name="Natvig D."/>
            <person name="Lalanne C."/>
            <person name="Gautier V."/>
            <person name="Ament-Velasquez S.L."/>
            <person name="Kruys A."/>
            <person name="Hutchinson M.I."/>
            <person name="Powell A.J."/>
            <person name="Barry K."/>
            <person name="Miller A.N."/>
            <person name="Grigoriev I.V."/>
            <person name="Debuchy R."/>
            <person name="Gladieux P."/>
            <person name="Thoren M.H."/>
            <person name="Johannesson H."/>
        </authorList>
    </citation>
    <scope>NUCLEOTIDE SEQUENCE</scope>
    <source>
        <strain evidence="2">CBS 359.72</strain>
    </source>
</reference>
<dbReference type="PANTHER" id="PTHR24148">
    <property type="entry name" value="ANKYRIN REPEAT DOMAIN-CONTAINING PROTEIN 39 HOMOLOG-RELATED"/>
    <property type="match status" value="1"/>
</dbReference>
<dbReference type="Pfam" id="PF06985">
    <property type="entry name" value="HET"/>
    <property type="match status" value="1"/>
</dbReference>
<proteinExistence type="predicted"/>
<name>A0AAN7HRU5_9PEZI</name>
<dbReference type="InterPro" id="IPR052895">
    <property type="entry name" value="HetReg/Transcr_Mod"/>
</dbReference>
<keyword evidence="3" id="KW-1185">Reference proteome</keyword>